<organism evidence="8 9">
    <name type="scientific">Cyanobacterium aponinum 0216</name>
    <dbReference type="NCBI Taxonomy" id="2676140"/>
    <lineage>
        <taxon>Bacteria</taxon>
        <taxon>Bacillati</taxon>
        <taxon>Cyanobacteriota</taxon>
        <taxon>Cyanophyceae</taxon>
        <taxon>Oscillatoriophycideae</taxon>
        <taxon>Chroococcales</taxon>
        <taxon>Geminocystaceae</taxon>
        <taxon>Cyanobacterium</taxon>
    </lineage>
</organism>
<dbReference type="GO" id="GO:0005886">
    <property type="term" value="C:plasma membrane"/>
    <property type="evidence" value="ECO:0007669"/>
    <property type="project" value="TreeGrafter"/>
</dbReference>
<dbReference type="InterPro" id="IPR003594">
    <property type="entry name" value="HATPase_dom"/>
</dbReference>
<evidence type="ECO:0000256" key="4">
    <source>
        <dbReference type="ARBA" id="ARBA00022679"/>
    </source>
</evidence>
<dbReference type="PANTHER" id="PTHR45453">
    <property type="entry name" value="PHOSPHATE REGULON SENSOR PROTEIN PHOR"/>
    <property type="match status" value="1"/>
</dbReference>
<dbReference type="SUPFAM" id="SSF55874">
    <property type="entry name" value="ATPase domain of HSP90 chaperone/DNA topoisomerase II/histidine kinase"/>
    <property type="match status" value="1"/>
</dbReference>
<keyword evidence="5 8" id="KW-0418">Kinase</keyword>
<dbReference type="EMBL" id="WMIA01000011">
    <property type="protein sequence ID" value="MTF39362.1"/>
    <property type="molecule type" value="Genomic_DNA"/>
</dbReference>
<dbReference type="InterPro" id="IPR036890">
    <property type="entry name" value="HATPase_C_sf"/>
</dbReference>
<dbReference type="Pfam" id="PF02518">
    <property type="entry name" value="HATPase_c"/>
    <property type="match status" value="1"/>
</dbReference>
<gene>
    <name evidence="8" type="ORF">GGC33_10550</name>
</gene>
<dbReference type="InterPro" id="IPR050351">
    <property type="entry name" value="BphY/WalK/GraS-like"/>
</dbReference>
<dbReference type="InterPro" id="IPR003661">
    <property type="entry name" value="HisK_dim/P_dom"/>
</dbReference>
<dbReference type="FunFam" id="3.30.565.10:FF:000006">
    <property type="entry name" value="Sensor histidine kinase WalK"/>
    <property type="match status" value="1"/>
</dbReference>
<accession>A0A844GWC9</accession>
<evidence type="ECO:0000256" key="2">
    <source>
        <dbReference type="ARBA" id="ARBA00012438"/>
    </source>
</evidence>
<proteinExistence type="predicted"/>
<dbReference type="InterPro" id="IPR004358">
    <property type="entry name" value="Sig_transdc_His_kin-like_C"/>
</dbReference>
<dbReference type="GO" id="GO:0016036">
    <property type="term" value="P:cellular response to phosphate starvation"/>
    <property type="evidence" value="ECO:0007669"/>
    <property type="project" value="TreeGrafter"/>
</dbReference>
<dbReference type="Pfam" id="PF00512">
    <property type="entry name" value="HisKA"/>
    <property type="match status" value="1"/>
</dbReference>
<dbReference type="Proteomes" id="UP000437131">
    <property type="component" value="Unassembled WGS sequence"/>
</dbReference>
<evidence type="ECO:0000259" key="7">
    <source>
        <dbReference type="PROSITE" id="PS50109"/>
    </source>
</evidence>
<comment type="caution">
    <text evidence="8">The sequence shown here is derived from an EMBL/GenBank/DDBJ whole genome shotgun (WGS) entry which is preliminary data.</text>
</comment>
<name>A0A844GWC9_9CHRO</name>
<protein>
    <recommendedName>
        <fullName evidence="2">histidine kinase</fullName>
        <ecNumber evidence="2">2.7.13.3</ecNumber>
    </recommendedName>
</protein>
<keyword evidence="6" id="KW-0902">Two-component regulatory system</keyword>
<dbReference type="PRINTS" id="PR00344">
    <property type="entry name" value="BCTRLSENSOR"/>
</dbReference>
<dbReference type="GO" id="GO:0000155">
    <property type="term" value="F:phosphorelay sensor kinase activity"/>
    <property type="evidence" value="ECO:0007669"/>
    <property type="project" value="InterPro"/>
</dbReference>
<evidence type="ECO:0000313" key="8">
    <source>
        <dbReference type="EMBL" id="MTF39362.1"/>
    </source>
</evidence>
<dbReference type="PROSITE" id="PS50109">
    <property type="entry name" value="HIS_KIN"/>
    <property type="match status" value="1"/>
</dbReference>
<evidence type="ECO:0000256" key="1">
    <source>
        <dbReference type="ARBA" id="ARBA00000085"/>
    </source>
</evidence>
<evidence type="ECO:0000256" key="5">
    <source>
        <dbReference type="ARBA" id="ARBA00022777"/>
    </source>
</evidence>
<dbReference type="GO" id="GO:0004721">
    <property type="term" value="F:phosphoprotein phosphatase activity"/>
    <property type="evidence" value="ECO:0007669"/>
    <property type="project" value="TreeGrafter"/>
</dbReference>
<dbReference type="RefSeq" id="WP_099435254.1">
    <property type="nucleotide sequence ID" value="NZ_WMIA01000011.1"/>
</dbReference>
<keyword evidence="4" id="KW-0808">Transferase</keyword>
<dbReference type="AlphaFoldDB" id="A0A844GWC9"/>
<keyword evidence="3" id="KW-0597">Phosphoprotein</keyword>
<dbReference type="Gene3D" id="1.10.287.130">
    <property type="match status" value="1"/>
</dbReference>
<dbReference type="EC" id="2.7.13.3" evidence="2"/>
<reference evidence="8 9" key="1">
    <citation type="submission" date="2019-11" db="EMBL/GenBank/DDBJ databases">
        <title>Isolation of a new High Light Tolerant Cyanobacteria.</title>
        <authorList>
            <person name="Dobson Z."/>
            <person name="Vaughn N."/>
            <person name="Vaughn M."/>
            <person name="Fromme P."/>
            <person name="Mazor Y."/>
        </authorList>
    </citation>
    <scope>NUCLEOTIDE SEQUENCE [LARGE SCALE GENOMIC DNA]</scope>
    <source>
        <strain evidence="8 9">0216</strain>
    </source>
</reference>
<comment type="catalytic activity">
    <reaction evidence="1">
        <text>ATP + protein L-histidine = ADP + protein N-phospho-L-histidine.</text>
        <dbReference type="EC" id="2.7.13.3"/>
    </reaction>
</comment>
<dbReference type="Gene3D" id="3.30.565.10">
    <property type="entry name" value="Histidine kinase-like ATPase, C-terminal domain"/>
    <property type="match status" value="1"/>
</dbReference>
<evidence type="ECO:0000256" key="3">
    <source>
        <dbReference type="ARBA" id="ARBA00022553"/>
    </source>
</evidence>
<dbReference type="CDD" id="cd00075">
    <property type="entry name" value="HATPase"/>
    <property type="match status" value="1"/>
</dbReference>
<dbReference type="PANTHER" id="PTHR45453:SF1">
    <property type="entry name" value="PHOSPHATE REGULON SENSOR PROTEIN PHOR"/>
    <property type="match status" value="1"/>
</dbReference>
<dbReference type="InterPro" id="IPR005467">
    <property type="entry name" value="His_kinase_dom"/>
</dbReference>
<evidence type="ECO:0000256" key="6">
    <source>
        <dbReference type="ARBA" id="ARBA00023012"/>
    </source>
</evidence>
<dbReference type="SUPFAM" id="SSF47384">
    <property type="entry name" value="Homodimeric domain of signal transducing histidine kinase"/>
    <property type="match status" value="1"/>
</dbReference>
<feature type="domain" description="Histidine kinase" evidence="7">
    <location>
        <begin position="200"/>
        <end position="422"/>
    </location>
</feature>
<dbReference type="SMART" id="SM00387">
    <property type="entry name" value="HATPase_c"/>
    <property type="match status" value="1"/>
</dbReference>
<evidence type="ECO:0000313" key="9">
    <source>
        <dbReference type="Proteomes" id="UP000437131"/>
    </source>
</evidence>
<dbReference type="InterPro" id="IPR036097">
    <property type="entry name" value="HisK_dim/P_sf"/>
</dbReference>
<dbReference type="SMART" id="SM00388">
    <property type="entry name" value="HisKA"/>
    <property type="match status" value="1"/>
</dbReference>
<sequence length="425" mass="49576">MINFLLGLAIGLFIYFWNAYRANCQLKEILYSLSEFDSVKSLSKIAQVRRGVNLLNNKFYYTQLELDVHHELIRKNPLGYLRIDANNCLIECNEEAKKILYIQRWNPQILRLFLELVRSYELDQLIQQTRKTQKRLTIEWQFFPTANYIAEEENLDTNSYQPLFLKAYSYPLPAGQVGIFIENRQLIRELTQKKEQAYSDLSHELRTPLTSLLLLSETLQKFTDDKGKIWLEQLHKEINRLVDLVQNWLEIYQLEQNPYQTLKFQSLDLQQLLLSAWQSVTILAGKKEISYKYEGEDKIFIDADLNRFTQVFVNLFDNSIKHCFFGGSILVKAQIKTNIYEEEVVEIHVIDNGSGFNPNDLPHIFERLYRGDKSRMRTARGGSGLGLSIVKQIIEAHQGSIAASNHPETKGAWFKIIVPLKQKSN</sequence>